<sequence>MNVTIGARVVKTGIAVALALYITHQLGLKGVTIAGVAAIFAIQPSVYKSWQHMLEQVQTNTLGAILALGVSLVMPVNEVVVGLTCIAVILITLALRMETTVTLTLVTTIVVLEAGGEWMYALERFSTILIGIASAFLVNAVVMPPNHRKQFLDGYREALGTMSLLLRTAVSDELKEGEAKSQRDKLNDTVRKISERYGMLEEEWRKWKRFRPQPGRHLVVQKQMVRAMTVGQLVLDAVQVHYFPQRKDDSADRAFDDALEELIRYHEYALLKYEGKMKPGEQLYDKIGELTERLLRDAIESVGGEPKGSVSLVVVASAIYEYGRQLRRLDKMVGHVQGAEEAASAE</sequence>
<keyword evidence="3 6" id="KW-0812">Transmembrane</keyword>
<dbReference type="OrthoDB" id="1653617at2"/>
<feature type="transmembrane region" description="Helical" evidence="6">
    <location>
        <begin position="62"/>
        <end position="93"/>
    </location>
</feature>
<dbReference type="InterPro" id="IPR052984">
    <property type="entry name" value="UPF0421"/>
</dbReference>
<keyword evidence="2" id="KW-1003">Cell membrane</keyword>
<dbReference type="RefSeq" id="WP_138197175.1">
    <property type="nucleotide sequence ID" value="NZ_VCIW01000021.1"/>
</dbReference>
<protein>
    <submittedName>
        <fullName evidence="7">Aromatic acid exporter family protein</fullName>
    </submittedName>
</protein>
<accession>A0A5R9FZG2</accession>
<evidence type="ECO:0000313" key="7">
    <source>
        <dbReference type="EMBL" id="TLS49457.1"/>
    </source>
</evidence>
<dbReference type="AlphaFoldDB" id="A0A5R9FZG2"/>
<name>A0A5R9FZG2_9BACL</name>
<evidence type="ECO:0000256" key="4">
    <source>
        <dbReference type="ARBA" id="ARBA00022989"/>
    </source>
</evidence>
<comment type="caution">
    <text evidence="7">The sequence shown here is derived from an EMBL/GenBank/DDBJ whole genome shotgun (WGS) entry which is preliminary data.</text>
</comment>
<dbReference type="Pfam" id="PF06081">
    <property type="entry name" value="ArAE_1"/>
    <property type="match status" value="1"/>
</dbReference>
<keyword evidence="4 6" id="KW-1133">Transmembrane helix</keyword>
<evidence type="ECO:0000256" key="5">
    <source>
        <dbReference type="ARBA" id="ARBA00023136"/>
    </source>
</evidence>
<gene>
    <name evidence="7" type="ORF">FE782_25420</name>
</gene>
<feature type="transmembrane region" description="Helical" evidence="6">
    <location>
        <begin position="125"/>
        <end position="142"/>
    </location>
</feature>
<evidence type="ECO:0000313" key="8">
    <source>
        <dbReference type="Proteomes" id="UP000309676"/>
    </source>
</evidence>
<evidence type="ECO:0000256" key="6">
    <source>
        <dbReference type="SAM" id="Phobius"/>
    </source>
</evidence>
<comment type="subcellular location">
    <subcellularLocation>
        <location evidence="1">Cell membrane</location>
        <topology evidence="1">Multi-pass membrane protein</topology>
    </subcellularLocation>
</comment>
<keyword evidence="8" id="KW-1185">Reference proteome</keyword>
<evidence type="ECO:0000256" key="3">
    <source>
        <dbReference type="ARBA" id="ARBA00022692"/>
    </source>
</evidence>
<dbReference type="PANTHER" id="PTHR40064">
    <property type="entry name" value="MEMBRANE PROTEIN-RELATED"/>
    <property type="match status" value="1"/>
</dbReference>
<dbReference type="InterPro" id="IPR010343">
    <property type="entry name" value="ArAE_1"/>
</dbReference>
<reference evidence="7 8" key="1">
    <citation type="submission" date="2019-05" db="EMBL/GenBank/DDBJ databases">
        <authorList>
            <person name="Narsing Rao M.P."/>
            <person name="Li W.J."/>
        </authorList>
    </citation>
    <scope>NUCLEOTIDE SEQUENCE [LARGE SCALE GENOMIC DNA]</scope>
    <source>
        <strain evidence="7 8">SYSU_K30003</strain>
    </source>
</reference>
<dbReference type="Proteomes" id="UP000309676">
    <property type="component" value="Unassembled WGS sequence"/>
</dbReference>
<dbReference type="PANTHER" id="PTHR40064:SF1">
    <property type="entry name" value="MEMBRANE PROTEIN"/>
    <property type="match status" value="1"/>
</dbReference>
<proteinExistence type="predicted"/>
<organism evidence="7 8">
    <name type="scientific">Paenibacillus antri</name>
    <dbReference type="NCBI Taxonomy" id="2582848"/>
    <lineage>
        <taxon>Bacteria</taxon>
        <taxon>Bacillati</taxon>
        <taxon>Bacillota</taxon>
        <taxon>Bacilli</taxon>
        <taxon>Bacillales</taxon>
        <taxon>Paenibacillaceae</taxon>
        <taxon>Paenibacillus</taxon>
    </lineage>
</organism>
<keyword evidence="5 6" id="KW-0472">Membrane</keyword>
<feature type="transmembrane region" description="Helical" evidence="6">
    <location>
        <begin position="12"/>
        <end position="42"/>
    </location>
</feature>
<dbReference type="EMBL" id="VCIW01000021">
    <property type="protein sequence ID" value="TLS49457.1"/>
    <property type="molecule type" value="Genomic_DNA"/>
</dbReference>
<evidence type="ECO:0000256" key="2">
    <source>
        <dbReference type="ARBA" id="ARBA00022475"/>
    </source>
</evidence>
<evidence type="ECO:0000256" key="1">
    <source>
        <dbReference type="ARBA" id="ARBA00004651"/>
    </source>
</evidence>
<dbReference type="GO" id="GO:0005886">
    <property type="term" value="C:plasma membrane"/>
    <property type="evidence" value="ECO:0007669"/>
    <property type="project" value="UniProtKB-SubCell"/>
</dbReference>